<evidence type="ECO:0000313" key="4">
    <source>
        <dbReference type="Proteomes" id="UP000654257"/>
    </source>
</evidence>
<dbReference type="EMBL" id="BMCU01000004">
    <property type="protein sequence ID" value="GGG19708.1"/>
    <property type="molecule type" value="Genomic_DNA"/>
</dbReference>
<evidence type="ECO:0000259" key="2">
    <source>
        <dbReference type="PROSITE" id="PS50112"/>
    </source>
</evidence>
<dbReference type="Pfam" id="PF13188">
    <property type="entry name" value="PAS_8"/>
    <property type="match status" value="1"/>
</dbReference>
<reference evidence="3" key="2">
    <citation type="submission" date="2020-09" db="EMBL/GenBank/DDBJ databases">
        <authorList>
            <person name="Sun Q."/>
            <person name="Sedlacek I."/>
        </authorList>
    </citation>
    <scope>NUCLEOTIDE SEQUENCE</scope>
    <source>
        <strain evidence="3">CCM 7905</strain>
    </source>
</reference>
<protein>
    <submittedName>
        <fullName evidence="3">Histidine kinase</fullName>
    </submittedName>
</protein>
<dbReference type="InterPro" id="IPR052016">
    <property type="entry name" value="Bact_Sigma-Reg"/>
</dbReference>
<dbReference type="Gene3D" id="3.30.450.20">
    <property type="entry name" value="PAS domain"/>
    <property type="match status" value="1"/>
</dbReference>
<dbReference type="Gene3D" id="3.60.40.10">
    <property type="entry name" value="PPM-type phosphatase domain"/>
    <property type="match status" value="1"/>
</dbReference>
<keyword evidence="3" id="KW-0418">Kinase</keyword>
<dbReference type="PANTHER" id="PTHR43156">
    <property type="entry name" value="STAGE II SPORULATION PROTEIN E-RELATED"/>
    <property type="match status" value="1"/>
</dbReference>
<dbReference type="GO" id="GO:0016791">
    <property type="term" value="F:phosphatase activity"/>
    <property type="evidence" value="ECO:0007669"/>
    <property type="project" value="TreeGrafter"/>
</dbReference>
<dbReference type="SMART" id="SM00331">
    <property type="entry name" value="PP2C_SIG"/>
    <property type="match status" value="1"/>
</dbReference>
<dbReference type="SUPFAM" id="SSF55785">
    <property type="entry name" value="PYP-like sensor domain (PAS domain)"/>
    <property type="match status" value="1"/>
</dbReference>
<organism evidence="3 4">
    <name type="scientific">Rhodococcoides trifolii</name>
    <dbReference type="NCBI Taxonomy" id="908250"/>
    <lineage>
        <taxon>Bacteria</taxon>
        <taxon>Bacillati</taxon>
        <taxon>Actinomycetota</taxon>
        <taxon>Actinomycetes</taxon>
        <taxon>Mycobacteriales</taxon>
        <taxon>Nocardiaceae</taxon>
        <taxon>Rhodococcoides</taxon>
    </lineage>
</organism>
<comment type="caution">
    <text evidence="3">The sequence shown here is derived from an EMBL/GenBank/DDBJ whole genome shotgun (WGS) entry which is preliminary data.</text>
</comment>
<sequence>MRNSDVSPSDNVPPRVRLDGVEATRYLDTAPAGFLVVDAGTNTITYVNATLCRVVGAAALDIVGREAQDLFTASSRAMVTALLAAGSDADTDIPTGATAEMHVGAGATLSVLLMANRSVEPEGPVVRVTFHAATAHRIREQDLIDARDDAENAQSIAENALYRSRDALEESEGARKSAEAERTQVQILATTLQRTLLPPVLSAPTGMDISAYYHHASDDEVGGDFYDVFPLDPQTWGFFLGDVSGKGAGAAAVTSLTRYTLRAAAVFDRDPVSVLHNLNTVLHHEFRGDDPRFCTVVYGTITPTDDGAVISLASGGHPPALHLRADGTAAYVDTVGGQLVGALSDPHFRSAELTLAPGDSFLLYTDGLTEAHVGPGRIRYDDTGALLEFADAAAPTTAARVVDDLIGVLTSFGDGLQDDVALLALGVPPADARHSS</sequence>
<dbReference type="InterPro" id="IPR035965">
    <property type="entry name" value="PAS-like_dom_sf"/>
</dbReference>
<dbReference type="InterPro" id="IPR001932">
    <property type="entry name" value="PPM-type_phosphatase-like_dom"/>
</dbReference>
<dbReference type="Pfam" id="PF07228">
    <property type="entry name" value="SpoIIE"/>
    <property type="match status" value="1"/>
</dbReference>
<keyword evidence="3" id="KW-0808">Transferase</keyword>
<proteinExistence type="predicted"/>
<reference evidence="3" key="1">
    <citation type="journal article" date="2014" name="Int. J. Syst. Evol. Microbiol.">
        <title>Complete genome sequence of Corynebacterium casei LMG S-19264T (=DSM 44701T), isolated from a smear-ripened cheese.</title>
        <authorList>
            <consortium name="US DOE Joint Genome Institute (JGI-PGF)"/>
            <person name="Walter F."/>
            <person name="Albersmeier A."/>
            <person name="Kalinowski J."/>
            <person name="Ruckert C."/>
        </authorList>
    </citation>
    <scope>NUCLEOTIDE SEQUENCE</scope>
    <source>
        <strain evidence="3">CCM 7905</strain>
    </source>
</reference>
<dbReference type="GO" id="GO:0016301">
    <property type="term" value="F:kinase activity"/>
    <property type="evidence" value="ECO:0007669"/>
    <property type="project" value="UniProtKB-KW"/>
</dbReference>
<dbReference type="PANTHER" id="PTHR43156:SF2">
    <property type="entry name" value="STAGE II SPORULATION PROTEIN E"/>
    <property type="match status" value="1"/>
</dbReference>
<keyword evidence="4" id="KW-1185">Reference proteome</keyword>
<dbReference type="PROSITE" id="PS50112">
    <property type="entry name" value="PAS"/>
    <property type="match status" value="1"/>
</dbReference>
<dbReference type="Proteomes" id="UP000654257">
    <property type="component" value="Unassembled WGS sequence"/>
</dbReference>
<evidence type="ECO:0000313" key="3">
    <source>
        <dbReference type="EMBL" id="GGG19708.1"/>
    </source>
</evidence>
<evidence type="ECO:0000256" key="1">
    <source>
        <dbReference type="ARBA" id="ARBA00022801"/>
    </source>
</evidence>
<gene>
    <name evidence="3" type="ORF">GCM10007304_37020</name>
</gene>
<feature type="domain" description="PAS" evidence="2">
    <location>
        <begin position="27"/>
        <end position="83"/>
    </location>
</feature>
<accession>A0A917LFY5</accession>
<dbReference type="AlphaFoldDB" id="A0A917LFY5"/>
<dbReference type="SUPFAM" id="SSF81606">
    <property type="entry name" value="PP2C-like"/>
    <property type="match status" value="1"/>
</dbReference>
<keyword evidence="1" id="KW-0378">Hydrolase</keyword>
<dbReference type="InterPro" id="IPR036457">
    <property type="entry name" value="PPM-type-like_dom_sf"/>
</dbReference>
<name>A0A917LFY5_9NOCA</name>
<dbReference type="InterPro" id="IPR000014">
    <property type="entry name" value="PAS"/>
</dbReference>